<gene>
    <name evidence="2" type="ORF">DYY88_06850</name>
</gene>
<dbReference type="SMART" id="SM00065">
    <property type="entry name" value="GAF"/>
    <property type="match status" value="2"/>
</dbReference>
<evidence type="ECO:0000313" key="3">
    <source>
        <dbReference type="Proteomes" id="UP000292459"/>
    </source>
</evidence>
<dbReference type="InterPro" id="IPR003018">
    <property type="entry name" value="GAF"/>
</dbReference>
<sequence length="342" mass="38182">MQIPAIPANESSRLAVLYSLKILDTDPEERFDQITRIAQRAFRVPIALVSLIDAERQWFKSCQGFCASETPRDVSFCGHAILEDRPLIVPDARDDPRFHDNPFVMGEPGIRFYAGMPLTVLDGYRLGTLCLIDQQPRTLDTNEELLLIDLGHLVEQELAACKTSVLEELQQRNQEMELLSRLSDFLQASLSLPEAFEVMRSLLNPLFPGCSGSVFTICASRNRVEQGVTWGQHQYSIEAFAPETCWALRRGRSHFVNPERSALQCAHVHQHSEHPTAATLCIPMIAQGETLGLFFISAIELGTLNPALQQLAHTVAEQIALAIANLNLRETLQNQSYQASSS</sequence>
<dbReference type="EMBL" id="QVFV01000001">
    <property type="protein sequence ID" value="RZM82909.1"/>
    <property type="molecule type" value="Genomic_DNA"/>
</dbReference>
<dbReference type="RefSeq" id="WP_052288307.1">
    <property type="nucleotide sequence ID" value="NZ_QVFV01000001.1"/>
</dbReference>
<dbReference type="AlphaFoldDB" id="A0A4Q7EM74"/>
<dbReference type="OrthoDB" id="9812358at2"/>
<accession>A0A4Q7EM74</accession>
<dbReference type="PANTHER" id="PTHR43102:SF2">
    <property type="entry name" value="GAF DOMAIN-CONTAINING PROTEIN"/>
    <property type="match status" value="1"/>
</dbReference>
<dbReference type="InterPro" id="IPR029016">
    <property type="entry name" value="GAF-like_dom_sf"/>
</dbReference>
<keyword evidence="3" id="KW-1185">Reference proteome</keyword>
<evidence type="ECO:0000259" key="1">
    <source>
        <dbReference type="SMART" id="SM00065"/>
    </source>
</evidence>
<dbReference type="SUPFAM" id="SSF55781">
    <property type="entry name" value="GAF domain-like"/>
    <property type="match status" value="2"/>
</dbReference>
<feature type="domain" description="GAF" evidence="1">
    <location>
        <begin position="191"/>
        <end position="333"/>
    </location>
</feature>
<dbReference type="Gene3D" id="3.30.450.40">
    <property type="match status" value="2"/>
</dbReference>
<feature type="domain" description="GAF" evidence="1">
    <location>
        <begin position="26"/>
        <end position="168"/>
    </location>
</feature>
<evidence type="ECO:0000313" key="2">
    <source>
        <dbReference type="EMBL" id="RZM82909.1"/>
    </source>
</evidence>
<dbReference type="PANTHER" id="PTHR43102">
    <property type="entry name" value="SLR1143 PROTEIN"/>
    <property type="match status" value="1"/>
</dbReference>
<dbReference type="Pfam" id="PF01590">
    <property type="entry name" value="GAF"/>
    <property type="match status" value="2"/>
</dbReference>
<organism evidence="2 3">
    <name type="scientific">Leptolyngbya iicbica LK</name>
    <dbReference type="NCBI Taxonomy" id="2294035"/>
    <lineage>
        <taxon>Bacteria</taxon>
        <taxon>Bacillati</taxon>
        <taxon>Cyanobacteriota</taxon>
        <taxon>Cyanophyceae</taxon>
        <taxon>Leptolyngbyales</taxon>
        <taxon>Leptolyngbyaceae</taxon>
        <taxon>Leptolyngbya group</taxon>
        <taxon>Leptolyngbya</taxon>
        <taxon>Leptolyngbya iicbica</taxon>
    </lineage>
</organism>
<dbReference type="Proteomes" id="UP000292459">
    <property type="component" value="Unassembled WGS sequence"/>
</dbReference>
<comment type="caution">
    <text evidence="2">The sequence shown here is derived from an EMBL/GenBank/DDBJ whole genome shotgun (WGS) entry which is preliminary data.</text>
</comment>
<reference evidence="2 3" key="1">
    <citation type="submission" date="2018-11" db="EMBL/GenBank/DDBJ databases">
        <title>Whole genome sequencing of an environmental sample.</title>
        <authorList>
            <person name="Sarangi A.N."/>
            <person name="Singh D."/>
            <person name="Tripathy S."/>
        </authorList>
    </citation>
    <scope>NUCLEOTIDE SEQUENCE [LARGE SCALE GENOMIC DNA]</scope>
    <source>
        <strain evidence="2 3">Lakshadweep</strain>
    </source>
</reference>
<proteinExistence type="predicted"/>
<name>A0A4Q7EM74_9CYAN</name>
<protein>
    <submittedName>
        <fullName evidence="2">GAF domain-containing protein</fullName>
    </submittedName>
</protein>